<accession>A0A1H2RKV6</accession>
<organism evidence="1 2">
    <name type="scientific">Litoreibacter albidus</name>
    <dbReference type="NCBI Taxonomy" id="670155"/>
    <lineage>
        <taxon>Bacteria</taxon>
        <taxon>Pseudomonadati</taxon>
        <taxon>Pseudomonadota</taxon>
        <taxon>Alphaproteobacteria</taxon>
        <taxon>Rhodobacterales</taxon>
        <taxon>Roseobacteraceae</taxon>
        <taxon>Litoreibacter</taxon>
    </lineage>
</organism>
<dbReference type="RefSeq" id="WP_425283317.1">
    <property type="nucleotide sequence ID" value="NZ_FNOI01000001.1"/>
</dbReference>
<reference evidence="2" key="1">
    <citation type="submission" date="2016-10" db="EMBL/GenBank/DDBJ databases">
        <authorList>
            <person name="Varghese N."/>
            <person name="Submissions S."/>
        </authorList>
    </citation>
    <scope>NUCLEOTIDE SEQUENCE [LARGE SCALE GENOMIC DNA]</scope>
    <source>
        <strain evidence="2">DSM 26922</strain>
    </source>
</reference>
<dbReference type="Proteomes" id="UP000199441">
    <property type="component" value="Unassembled WGS sequence"/>
</dbReference>
<dbReference type="STRING" id="670155.SAMN04488001_0519"/>
<dbReference type="CDD" id="cd16439">
    <property type="entry name" value="beta_Kdo_transferase_KpsC_2"/>
    <property type="match status" value="1"/>
</dbReference>
<evidence type="ECO:0000313" key="2">
    <source>
        <dbReference type="Proteomes" id="UP000199441"/>
    </source>
</evidence>
<gene>
    <name evidence="1" type="ORF">SAMN04488001_0519</name>
</gene>
<sequence>MATKTPGLEEAVGGPSLRPRLFYFNGGFFTQARVRRILELAGYDLRLGKPAADDLIAVWGKSPTAARGEKVADLTDANLVHVEDAFLRSLRTGRDGEPPLGLTVDHKRPYFDSSGVSDLEDLLATEAFDDAHELTRARDAVERIKALNLSKYNDFDDTAPIPEPGYVLVIDQTRGDASIKHGGANADHFREMLAYAQEEHPTARIVIKTHPETNAGHRDGHFGGQDRGGRVSLYDHKASPYALMDGAIAVYTVSSGMGFEAILAGHKPVVFGQPFYAGWGLSDDRQPIDRRQRTLTRPQLFAGVMLRYCKWYDPYRDQLCELEQVIDTLEALTKAQRQDKTGHVAFGMRLWKRAPLQEIFGGRRFGKEAQLRFEADPEAALHAARGGSLMVWAGLEPIDFAQRAANQKTTLLRVEDGFLRSRGLGANLIAPLSLVTDDKGIYYDPTRPSGLEALIAASGGLSTAALRRAERLRTAIVRMGVSKYNLGGTDLQVPATSGQVILVPGQVEDDASIRLGTKDIATNADLLTAVRRDFPDAFIIYKPHPDVEAGLRSGAISAEAADMVAENADAISLIGRADRVCTMTSLLGFEALLRGVPVTCYGAPFYAGWSLTDDRGPVPARRGPAASLDGLVHATLIDYPRYHDPITRQPCPVEVVVERLAKGDLPQSGLRNRLLAKAQGALASYAHLWR</sequence>
<dbReference type="AlphaFoldDB" id="A0A1H2RKV6"/>
<protein>
    <submittedName>
        <fullName evidence="1">Capsular polysaccharide export protein</fullName>
    </submittedName>
</protein>
<dbReference type="Pfam" id="PF05159">
    <property type="entry name" value="Capsule_synth"/>
    <property type="match status" value="2"/>
</dbReference>
<dbReference type="GO" id="GO:0000271">
    <property type="term" value="P:polysaccharide biosynthetic process"/>
    <property type="evidence" value="ECO:0007669"/>
    <property type="project" value="InterPro"/>
</dbReference>
<dbReference type="EMBL" id="FNOI01000001">
    <property type="protein sequence ID" value="SDW19269.1"/>
    <property type="molecule type" value="Genomic_DNA"/>
</dbReference>
<proteinExistence type="predicted"/>
<dbReference type="InterPro" id="IPR007833">
    <property type="entry name" value="Capsule_polysaccharide_synth"/>
</dbReference>
<dbReference type="GO" id="GO:0015774">
    <property type="term" value="P:polysaccharide transport"/>
    <property type="evidence" value="ECO:0007669"/>
    <property type="project" value="InterPro"/>
</dbReference>
<keyword evidence="2" id="KW-1185">Reference proteome</keyword>
<dbReference type="CDD" id="cd16440">
    <property type="entry name" value="beta_Kdo_transferase_KpsC_1"/>
    <property type="match status" value="1"/>
</dbReference>
<name>A0A1H2RKV6_9RHOB</name>
<evidence type="ECO:0000313" key="1">
    <source>
        <dbReference type="EMBL" id="SDW19269.1"/>
    </source>
</evidence>